<evidence type="ECO:0000256" key="1">
    <source>
        <dbReference type="SAM" id="MobiDB-lite"/>
    </source>
</evidence>
<dbReference type="EMBL" id="KZ679128">
    <property type="protein sequence ID" value="PTB79584.1"/>
    <property type="molecule type" value="Genomic_DNA"/>
</dbReference>
<accession>A0A2T4CDH0</accession>
<keyword evidence="3" id="KW-1185">Reference proteome</keyword>
<dbReference type="AlphaFoldDB" id="A0A2T4CDH0"/>
<organism evidence="2 3">
    <name type="scientific">Trichoderma longibrachiatum ATCC 18648</name>
    <dbReference type="NCBI Taxonomy" id="983965"/>
    <lineage>
        <taxon>Eukaryota</taxon>
        <taxon>Fungi</taxon>
        <taxon>Dikarya</taxon>
        <taxon>Ascomycota</taxon>
        <taxon>Pezizomycotina</taxon>
        <taxon>Sordariomycetes</taxon>
        <taxon>Hypocreomycetidae</taxon>
        <taxon>Hypocreales</taxon>
        <taxon>Hypocreaceae</taxon>
        <taxon>Trichoderma</taxon>
    </lineage>
</organism>
<name>A0A2T4CDH0_TRILO</name>
<feature type="region of interest" description="Disordered" evidence="1">
    <location>
        <begin position="228"/>
        <end position="255"/>
    </location>
</feature>
<sequence length="255" mass="27412">MAGRPKRSGNTGEAQIPKTRVRHRRALVWNKLWPESERGRDRGGMPSPSCGADLRSAPAVATLVHEERRPRAAATLLTVDECAPGTLVLLLMCCAVLPAAVGAGCILEAPGISSVALAYGLSGWIPRLNDESFSAPAKCTKKSSSVMHSTGAISAGSANESREIKAWPILAWREDTQPNSSIASRSARETRLASNCEQANENRLIIKASMAVGHMRYDLHIEKTQQGKIKTQAACPEWPNSGRHSAQPYQEAGLP</sequence>
<gene>
    <name evidence="2" type="ORF">M440DRAFT_1389544</name>
</gene>
<protein>
    <submittedName>
        <fullName evidence="2">Uncharacterized protein</fullName>
    </submittedName>
</protein>
<evidence type="ECO:0000313" key="3">
    <source>
        <dbReference type="Proteomes" id="UP000240760"/>
    </source>
</evidence>
<evidence type="ECO:0000313" key="2">
    <source>
        <dbReference type="EMBL" id="PTB79584.1"/>
    </source>
</evidence>
<reference evidence="2 3" key="1">
    <citation type="submission" date="2016-07" db="EMBL/GenBank/DDBJ databases">
        <title>Multiple horizontal gene transfer events from other fungi enriched the ability of initially mycotrophic Trichoderma (Ascomycota) to feed on dead plant biomass.</title>
        <authorList>
            <consortium name="DOE Joint Genome Institute"/>
            <person name="Aerts A."/>
            <person name="Atanasova L."/>
            <person name="Chenthamara K."/>
            <person name="Zhang J."/>
            <person name="Grujic M."/>
            <person name="Henrissat B."/>
            <person name="Kuo A."/>
            <person name="Salamov A."/>
            <person name="Lipzen A."/>
            <person name="Labutti K."/>
            <person name="Barry K."/>
            <person name="Miao Y."/>
            <person name="Rahimi M.J."/>
            <person name="Shen Q."/>
            <person name="Grigoriev I.V."/>
            <person name="Kubicek C.P."/>
            <person name="Druzhinina I.S."/>
        </authorList>
    </citation>
    <scope>NUCLEOTIDE SEQUENCE [LARGE SCALE GENOMIC DNA]</scope>
    <source>
        <strain evidence="2 3">ATCC 18648</strain>
    </source>
</reference>
<proteinExistence type="predicted"/>
<dbReference type="Proteomes" id="UP000240760">
    <property type="component" value="Unassembled WGS sequence"/>
</dbReference>